<reference evidence="3" key="2">
    <citation type="journal article" date="2022" name="Microb. Genom.">
        <title>A chromosome-scale genome assembly of the tomato pathogen Cladosporium fulvum reveals a compartmentalized genome architecture and the presence of a dispensable chromosome.</title>
        <authorList>
            <person name="Zaccaron A.Z."/>
            <person name="Chen L.H."/>
            <person name="Samaras A."/>
            <person name="Stergiopoulos I."/>
        </authorList>
    </citation>
    <scope>NUCLEOTIDE SEQUENCE</scope>
    <source>
        <strain evidence="3">Race5_Kim</strain>
    </source>
</reference>
<dbReference type="PANTHER" id="PTHR35394:SF5">
    <property type="entry name" value="DUF3176 DOMAIN-CONTAINING PROTEIN"/>
    <property type="match status" value="1"/>
</dbReference>
<keyword evidence="4" id="KW-1185">Reference proteome</keyword>
<dbReference type="EMBL" id="CP090168">
    <property type="protein sequence ID" value="UJO18941.1"/>
    <property type="molecule type" value="Genomic_DNA"/>
</dbReference>
<evidence type="ECO:0000256" key="1">
    <source>
        <dbReference type="SAM" id="MobiDB-lite"/>
    </source>
</evidence>
<dbReference type="GeneID" id="71987554"/>
<feature type="transmembrane region" description="Helical" evidence="2">
    <location>
        <begin position="47"/>
        <end position="70"/>
    </location>
</feature>
<dbReference type="Proteomes" id="UP000756132">
    <property type="component" value="Chromosome 6"/>
</dbReference>
<evidence type="ECO:0000313" key="4">
    <source>
        <dbReference type="Proteomes" id="UP000756132"/>
    </source>
</evidence>
<dbReference type="Pfam" id="PF11374">
    <property type="entry name" value="DUF3176"/>
    <property type="match status" value="1"/>
</dbReference>
<evidence type="ECO:0000313" key="3">
    <source>
        <dbReference type="EMBL" id="UJO18941.1"/>
    </source>
</evidence>
<dbReference type="InterPro" id="IPR021514">
    <property type="entry name" value="DUF3176"/>
</dbReference>
<organism evidence="3 4">
    <name type="scientific">Passalora fulva</name>
    <name type="common">Tomato leaf mold</name>
    <name type="synonym">Cladosporium fulvum</name>
    <dbReference type="NCBI Taxonomy" id="5499"/>
    <lineage>
        <taxon>Eukaryota</taxon>
        <taxon>Fungi</taxon>
        <taxon>Dikarya</taxon>
        <taxon>Ascomycota</taxon>
        <taxon>Pezizomycotina</taxon>
        <taxon>Dothideomycetes</taxon>
        <taxon>Dothideomycetidae</taxon>
        <taxon>Mycosphaerellales</taxon>
        <taxon>Mycosphaerellaceae</taxon>
        <taxon>Fulvia</taxon>
    </lineage>
</organism>
<dbReference type="KEGG" id="ffu:CLAFUR5_07676"/>
<keyword evidence="2" id="KW-0472">Membrane</keyword>
<gene>
    <name evidence="3" type="ORF">CLAFUR5_07676</name>
</gene>
<dbReference type="AlphaFoldDB" id="A0A9Q8UQR2"/>
<name>A0A9Q8UQR2_PASFU</name>
<accession>A0A9Q8UQR2</accession>
<feature type="compositionally biased region" description="Low complexity" evidence="1">
    <location>
        <begin position="1"/>
        <end position="13"/>
    </location>
</feature>
<sequence>MSMASRTSSRTSSPTQAEDESNMEKKQTQGRYPRCVAQHLRAWLPELGALMASTLLLITLLGFLIAAPTFSDWRLPWQLRPNSVVALLATLCRFFLNVVLSEGISQLKWVYFQQRSQQLSDFQTFDNASYDPWGALQLLWRLKGRALIASLGALITIAVLVMDPLSQQLLSYGIRVTDVTDAIATTSVASIDDTGATLSRYEAALNDGLGML</sequence>
<feature type="transmembrane region" description="Helical" evidence="2">
    <location>
        <begin position="146"/>
        <end position="162"/>
    </location>
</feature>
<dbReference type="OrthoDB" id="5242705at2759"/>
<dbReference type="RefSeq" id="XP_047763307.1">
    <property type="nucleotide sequence ID" value="XM_047906824.1"/>
</dbReference>
<dbReference type="PANTHER" id="PTHR35394">
    <property type="entry name" value="DUF3176 DOMAIN-CONTAINING PROTEIN"/>
    <property type="match status" value="1"/>
</dbReference>
<reference evidence="3" key="1">
    <citation type="submission" date="2021-12" db="EMBL/GenBank/DDBJ databases">
        <authorList>
            <person name="Zaccaron A."/>
            <person name="Stergiopoulos I."/>
        </authorList>
    </citation>
    <scope>NUCLEOTIDE SEQUENCE</scope>
    <source>
        <strain evidence="3">Race5_Kim</strain>
    </source>
</reference>
<feature type="transmembrane region" description="Helical" evidence="2">
    <location>
        <begin position="82"/>
        <end position="100"/>
    </location>
</feature>
<evidence type="ECO:0000256" key="2">
    <source>
        <dbReference type="SAM" id="Phobius"/>
    </source>
</evidence>
<keyword evidence="2" id="KW-1133">Transmembrane helix</keyword>
<protein>
    <submittedName>
        <fullName evidence="3">Uncharacterized protein</fullName>
    </submittedName>
</protein>
<feature type="region of interest" description="Disordered" evidence="1">
    <location>
        <begin position="1"/>
        <end position="30"/>
    </location>
</feature>
<proteinExistence type="predicted"/>
<keyword evidence="2" id="KW-0812">Transmembrane</keyword>